<dbReference type="HOGENOM" id="CLU_2044423_0_0_2"/>
<reference evidence="3 4" key="1">
    <citation type="submission" date="2011-05" db="EMBL/GenBank/DDBJ databases">
        <title>Complete sequence of Methanotorris igneus Kol 5.</title>
        <authorList>
            <consortium name="US DOE Joint Genome Institute"/>
            <person name="Lucas S."/>
            <person name="Han J."/>
            <person name="Lapidus A."/>
            <person name="Cheng J.-F."/>
            <person name="Goodwin L."/>
            <person name="Pitluck S."/>
            <person name="Peters L."/>
            <person name="Mikhailova N."/>
            <person name="Chertkov O."/>
            <person name="Han C."/>
            <person name="Tapia R."/>
            <person name="Land M."/>
            <person name="Hauser L."/>
            <person name="Kyrpides N."/>
            <person name="Ivanova N."/>
            <person name="Pagani I."/>
            <person name="Sieprawska-Lupa M."/>
            <person name="Whitman W."/>
            <person name="Woyke T."/>
        </authorList>
    </citation>
    <scope>NUCLEOTIDE SEQUENCE [LARGE SCALE GENOMIC DNA]</scope>
    <source>
        <strain evidence="4">DSM 5666 / JCM 11834 / Kol 5</strain>
    </source>
</reference>
<protein>
    <recommendedName>
        <fullName evidence="2">Integrase catalytic domain-containing protein</fullName>
    </recommendedName>
</protein>
<dbReference type="Pfam" id="PF00665">
    <property type="entry name" value="rve"/>
    <property type="match status" value="1"/>
</dbReference>
<dbReference type="InterPro" id="IPR036397">
    <property type="entry name" value="RNaseH_sf"/>
</dbReference>
<dbReference type="Gene3D" id="1.10.10.10">
    <property type="entry name" value="Winged helix-like DNA-binding domain superfamily/Winged helix DNA-binding domain"/>
    <property type="match status" value="1"/>
</dbReference>
<organism evidence="4">
    <name type="scientific">Methanotorris igneus (strain DSM 5666 / JCM 11834 / Kol 5)</name>
    <dbReference type="NCBI Taxonomy" id="880724"/>
    <lineage>
        <taxon>Archaea</taxon>
        <taxon>Methanobacteriati</taxon>
        <taxon>Methanobacteriota</taxon>
        <taxon>Methanomada group</taxon>
        <taxon>Methanococci</taxon>
        <taxon>Methanococcales</taxon>
        <taxon>Methanocaldococcaceae</taxon>
        <taxon>Methanotorris</taxon>
    </lineage>
</organism>
<dbReference type="GO" id="GO:0015074">
    <property type="term" value="P:DNA integration"/>
    <property type="evidence" value="ECO:0007669"/>
    <property type="project" value="InterPro"/>
</dbReference>
<evidence type="ECO:0000313" key="4">
    <source>
        <dbReference type="Proteomes" id="UP000009227"/>
    </source>
</evidence>
<dbReference type="InterPro" id="IPR050951">
    <property type="entry name" value="Retrovirus_Pol_polyprotein"/>
</dbReference>
<feature type="region of interest" description="Disordered" evidence="1">
    <location>
        <begin position="1"/>
        <end position="24"/>
    </location>
</feature>
<dbReference type="KEGG" id="mig:Metig_0246"/>
<evidence type="ECO:0000256" key="1">
    <source>
        <dbReference type="SAM" id="MobiDB-lite"/>
    </source>
</evidence>
<dbReference type="Gene3D" id="3.30.420.10">
    <property type="entry name" value="Ribonuclease H-like superfamily/Ribonuclease H"/>
    <property type="match status" value="1"/>
</dbReference>
<dbReference type="EMBL" id="CP002737">
    <property type="protein sequence ID" value="AEF95803.1"/>
    <property type="molecule type" value="Genomic_DNA"/>
</dbReference>
<dbReference type="SUPFAM" id="SSF53098">
    <property type="entry name" value="Ribonuclease H-like"/>
    <property type="match status" value="1"/>
</dbReference>
<dbReference type="InterPro" id="IPR012337">
    <property type="entry name" value="RNaseH-like_sf"/>
</dbReference>
<proteinExistence type="predicted"/>
<dbReference type="Pfam" id="PF13518">
    <property type="entry name" value="HTH_28"/>
    <property type="match status" value="1"/>
</dbReference>
<dbReference type="SUPFAM" id="SSF46689">
    <property type="entry name" value="Homeodomain-like"/>
    <property type="match status" value="1"/>
</dbReference>
<sequence length="291" mass="34204">MVSRNYFASVGNKKRNVNNKNNMKGAKLNDKKIRKIIRWKEKGFETSRIAKKVGVTPRRVQQIWKEYRETGEIPKIKRRGRKPKKISKEEIDLVLKAVEEYKGTSAVHLEKYIENKHNIHIPHNRIYTILKEFDLIQKGKKKKKELDENLRFSLLACYASEKPKRFSASKPNEMWQMDFKIVDVGGVRYNLLLIIDDHSRFILHAGIYEEATTDVVISALEECFEKHGTPKKILTDNGTQFVPARGGISRFQKFLMEREILHIKTSIRHPQTIGKVERINREVEYRLDKFN</sequence>
<feature type="domain" description="Integrase catalytic" evidence="2">
    <location>
        <begin position="167"/>
        <end position="291"/>
    </location>
</feature>
<evidence type="ECO:0000313" key="3">
    <source>
        <dbReference type="EMBL" id="AEF95803.1"/>
    </source>
</evidence>
<dbReference type="InterPro" id="IPR036388">
    <property type="entry name" value="WH-like_DNA-bd_sf"/>
</dbReference>
<accession>F6BAB3</accession>
<dbReference type="InterPro" id="IPR001584">
    <property type="entry name" value="Integrase_cat-core"/>
</dbReference>
<dbReference type="InterPro" id="IPR055247">
    <property type="entry name" value="InsJ-like_HTH"/>
</dbReference>
<dbReference type="GO" id="GO:0003676">
    <property type="term" value="F:nucleic acid binding"/>
    <property type="evidence" value="ECO:0007669"/>
    <property type="project" value="InterPro"/>
</dbReference>
<evidence type="ECO:0000259" key="2">
    <source>
        <dbReference type="PROSITE" id="PS50994"/>
    </source>
</evidence>
<dbReference type="PROSITE" id="PS50994">
    <property type="entry name" value="INTEGRASE"/>
    <property type="match status" value="1"/>
</dbReference>
<dbReference type="PANTHER" id="PTHR37984:SF5">
    <property type="entry name" value="PROTEIN NYNRIN-LIKE"/>
    <property type="match status" value="1"/>
</dbReference>
<keyword evidence="4" id="KW-1185">Reference proteome</keyword>
<name>F6BAB3_METIK</name>
<dbReference type="STRING" id="880724.Metig_0246"/>
<dbReference type="PANTHER" id="PTHR37984">
    <property type="entry name" value="PROTEIN CBG26694"/>
    <property type="match status" value="1"/>
</dbReference>
<dbReference type="InterPro" id="IPR009057">
    <property type="entry name" value="Homeodomain-like_sf"/>
</dbReference>
<dbReference type="Proteomes" id="UP000009227">
    <property type="component" value="Chromosome"/>
</dbReference>
<dbReference type="AlphaFoldDB" id="F6BAB3"/>
<gene>
    <name evidence="3" type="ordered locus">Metig_0246</name>
</gene>